<evidence type="ECO:0000313" key="2">
    <source>
        <dbReference type="Proteomes" id="UP000019471"/>
    </source>
</evidence>
<reference evidence="1 2" key="1">
    <citation type="submission" date="2013-03" db="EMBL/GenBank/DDBJ databases">
        <title>The Genome Sequence of Cladophialophora psammophila CBS 110553.</title>
        <authorList>
            <consortium name="The Broad Institute Genomics Platform"/>
            <person name="Cuomo C."/>
            <person name="de Hoog S."/>
            <person name="Gorbushina A."/>
            <person name="Walker B."/>
            <person name="Young S.K."/>
            <person name="Zeng Q."/>
            <person name="Gargeya S."/>
            <person name="Fitzgerald M."/>
            <person name="Haas B."/>
            <person name="Abouelleil A."/>
            <person name="Allen A.W."/>
            <person name="Alvarado L."/>
            <person name="Arachchi H.M."/>
            <person name="Berlin A.M."/>
            <person name="Chapman S.B."/>
            <person name="Gainer-Dewar J."/>
            <person name="Goldberg J."/>
            <person name="Griggs A."/>
            <person name="Gujja S."/>
            <person name="Hansen M."/>
            <person name="Howarth C."/>
            <person name="Imamovic A."/>
            <person name="Ireland A."/>
            <person name="Larimer J."/>
            <person name="McCowan C."/>
            <person name="Murphy C."/>
            <person name="Pearson M."/>
            <person name="Poon T.W."/>
            <person name="Priest M."/>
            <person name="Roberts A."/>
            <person name="Saif S."/>
            <person name="Shea T."/>
            <person name="Sisk P."/>
            <person name="Sykes S."/>
            <person name="Wortman J."/>
            <person name="Nusbaum C."/>
            <person name="Birren B."/>
        </authorList>
    </citation>
    <scope>NUCLEOTIDE SEQUENCE [LARGE SCALE GENOMIC DNA]</scope>
    <source>
        <strain evidence="1 2">CBS 110553</strain>
    </source>
</reference>
<dbReference type="HOGENOM" id="CLU_1038310_0_0_1"/>
<comment type="caution">
    <text evidence="1">The sequence shown here is derived from an EMBL/GenBank/DDBJ whole genome shotgun (WGS) entry which is preliminary data.</text>
</comment>
<accession>W9WVB8</accession>
<evidence type="ECO:0000313" key="1">
    <source>
        <dbReference type="EMBL" id="EXJ68601.1"/>
    </source>
</evidence>
<sequence length="268" mass="29475">MLLDELDEVPETVLNRRVVDELIGETLALELLEELMGLEDRFLDESVVDLDTGPAPKLEVADEVIKMLVVPEPVLVVVDEVVKALIVSEPVLEVDPKMGPLEKLELLDELVAGPLGTIVEVDVEPEVSALVKLELEGLDVDIGLRPVEELELKIEVEVDLGRGPPKRLDVLTIVTDTPLAIDDPELPLDKLLVTQLAVEAEEELPGELLVDDDCGRLELEEPKELLVPLVPEELYVLELVMYELLVGPLVEPKLELGNTLEVSDPIAE</sequence>
<organism evidence="1 2">
    <name type="scientific">Cladophialophora psammophila CBS 110553</name>
    <dbReference type="NCBI Taxonomy" id="1182543"/>
    <lineage>
        <taxon>Eukaryota</taxon>
        <taxon>Fungi</taxon>
        <taxon>Dikarya</taxon>
        <taxon>Ascomycota</taxon>
        <taxon>Pezizomycotina</taxon>
        <taxon>Eurotiomycetes</taxon>
        <taxon>Chaetothyriomycetidae</taxon>
        <taxon>Chaetothyriales</taxon>
        <taxon>Herpotrichiellaceae</taxon>
        <taxon>Cladophialophora</taxon>
    </lineage>
</organism>
<proteinExistence type="predicted"/>
<gene>
    <name evidence="1" type="ORF">A1O5_08395</name>
</gene>
<dbReference type="Proteomes" id="UP000019471">
    <property type="component" value="Unassembled WGS sequence"/>
</dbReference>
<dbReference type="GeneID" id="19193094"/>
<protein>
    <submittedName>
        <fullName evidence="1">Uncharacterized protein</fullName>
    </submittedName>
</protein>
<dbReference type="RefSeq" id="XP_007747167.1">
    <property type="nucleotide sequence ID" value="XM_007748977.1"/>
</dbReference>
<dbReference type="EMBL" id="AMGX01000013">
    <property type="protein sequence ID" value="EXJ68601.1"/>
    <property type="molecule type" value="Genomic_DNA"/>
</dbReference>
<name>W9WVB8_9EURO</name>
<dbReference type="OrthoDB" id="10670316at2759"/>
<keyword evidence="2" id="KW-1185">Reference proteome</keyword>
<dbReference type="AlphaFoldDB" id="W9WVB8"/>